<reference evidence="2 3" key="1">
    <citation type="submission" date="2017-06" db="EMBL/GenBank/DDBJ databases">
        <authorList>
            <person name="Kim H.J."/>
            <person name="Triplett B.A."/>
        </authorList>
    </citation>
    <scope>NUCLEOTIDE SEQUENCE [LARGE SCALE GENOMIC DNA]</scope>
    <source>
        <strain evidence="2 3">CGMCC 4.1858</strain>
    </source>
</reference>
<organism evidence="2 3">
    <name type="scientific">Actinacidiphila glaucinigra</name>
    <dbReference type="NCBI Taxonomy" id="235986"/>
    <lineage>
        <taxon>Bacteria</taxon>
        <taxon>Bacillati</taxon>
        <taxon>Actinomycetota</taxon>
        <taxon>Actinomycetes</taxon>
        <taxon>Kitasatosporales</taxon>
        <taxon>Streptomycetaceae</taxon>
        <taxon>Actinacidiphila</taxon>
    </lineage>
</organism>
<dbReference type="Pfam" id="PF00196">
    <property type="entry name" value="GerE"/>
    <property type="match status" value="1"/>
</dbReference>
<dbReference type="GO" id="GO:0003677">
    <property type="term" value="F:DNA binding"/>
    <property type="evidence" value="ECO:0007669"/>
    <property type="project" value="InterPro"/>
</dbReference>
<dbReference type="OrthoDB" id="1493540at2"/>
<evidence type="ECO:0000313" key="3">
    <source>
        <dbReference type="Proteomes" id="UP000198280"/>
    </source>
</evidence>
<protein>
    <submittedName>
        <fullName evidence="2">Regulatory protein, luxR family</fullName>
    </submittedName>
</protein>
<evidence type="ECO:0000259" key="1">
    <source>
        <dbReference type="SMART" id="SM00421"/>
    </source>
</evidence>
<dbReference type="InterPro" id="IPR000792">
    <property type="entry name" value="Tscrpt_reg_LuxR_C"/>
</dbReference>
<dbReference type="Gene3D" id="1.10.10.10">
    <property type="entry name" value="Winged helix-like DNA-binding domain superfamily/Winged helix DNA-binding domain"/>
    <property type="match status" value="1"/>
</dbReference>
<dbReference type="InterPro" id="IPR016032">
    <property type="entry name" value="Sig_transdc_resp-reg_C-effctor"/>
</dbReference>
<dbReference type="PANTHER" id="PTHR34293:SF1">
    <property type="entry name" value="HTH-TYPE TRANSCRIPTIONAL REGULATOR TRMBL2"/>
    <property type="match status" value="1"/>
</dbReference>
<dbReference type="CDD" id="cd06170">
    <property type="entry name" value="LuxR_C_like"/>
    <property type="match status" value="1"/>
</dbReference>
<accession>A0A239AQ54</accession>
<evidence type="ECO:0000313" key="2">
    <source>
        <dbReference type="EMBL" id="SNR97118.1"/>
    </source>
</evidence>
<dbReference type="AlphaFoldDB" id="A0A239AQ54"/>
<feature type="domain" description="HTH luxR-type" evidence="1">
    <location>
        <begin position="219"/>
        <end position="273"/>
    </location>
</feature>
<gene>
    <name evidence="2" type="ORF">SAMN05216252_10264</name>
</gene>
<dbReference type="EMBL" id="FZOF01000002">
    <property type="protein sequence ID" value="SNR97118.1"/>
    <property type="molecule type" value="Genomic_DNA"/>
</dbReference>
<dbReference type="Proteomes" id="UP000198280">
    <property type="component" value="Unassembled WGS sequence"/>
</dbReference>
<dbReference type="GO" id="GO:0006355">
    <property type="term" value="P:regulation of DNA-templated transcription"/>
    <property type="evidence" value="ECO:0007669"/>
    <property type="project" value="InterPro"/>
</dbReference>
<dbReference type="RefSeq" id="WP_089222259.1">
    <property type="nucleotide sequence ID" value="NZ_FZOF01000002.1"/>
</dbReference>
<dbReference type="InterPro" id="IPR051797">
    <property type="entry name" value="TrmB-like"/>
</dbReference>
<proteinExistence type="predicted"/>
<dbReference type="PANTHER" id="PTHR34293">
    <property type="entry name" value="HTH-TYPE TRANSCRIPTIONAL REGULATOR TRMBL2"/>
    <property type="match status" value="1"/>
</dbReference>
<name>A0A239AQ54_9ACTN</name>
<dbReference type="SMART" id="SM00421">
    <property type="entry name" value="HTH_LUXR"/>
    <property type="match status" value="1"/>
</dbReference>
<dbReference type="SUPFAM" id="SSF46894">
    <property type="entry name" value="C-terminal effector domain of the bipartite response regulators"/>
    <property type="match status" value="1"/>
</dbReference>
<keyword evidence="3" id="KW-1185">Reference proteome</keyword>
<sequence>MPDEKHPDTAAAGTGNADYAAALSGLAVVESGLASVRERLTALAAVRPSRPAEPVMPGGIAEVIHGEAEQQHMIEQLQREARKEVLTFVRPPYVSAAGNIVQKERLTAGVEYRSLYETTALVYPGAADMPGFVEPGELARAAPSVPMKLMIVDAERALLPLSGGRDRSVVSSAGLLLLHPSVLVDALLELFEDRWLRGTPLRMPSLGGEAEEDPEFPGSPELDEQLLSLLMSGLPDKAIASQLGISLRTLQRRIRSLMESTGTANRTQLAWFVAQQRLT</sequence>
<dbReference type="InterPro" id="IPR036388">
    <property type="entry name" value="WH-like_DNA-bd_sf"/>
</dbReference>